<keyword evidence="3" id="KW-0732">Signal</keyword>
<feature type="signal peptide" evidence="3">
    <location>
        <begin position="1"/>
        <end position="35"/>
    </location>
</feature>
<feature type="repeat" description="TPR" evidence="1">
    <location>
        <begin position="81"/>
        <end position="114"/>
    </location>
</feature>
<evidence type="ECO:0000256" key="1">
    <source>
        <dbReference type="PROSITE-ProRule" id="PRU00339"/>
    </source>
</evidence>
<accession>A0ABS1DZ93</accession>
<feature type="chain" id="PRO_5045047891" description="Tetratricopeptide repeat protein" evidence="3">
    <location>
        <begin position="36"/>
        <end position="249"/>
    </location>
</feature>
<organism evidence="4 5">
    <name type="scientific">Rubrivivax gelatinosus</name>
    <name type="common">Rhodocyclus gelatinosus</name>
    <name type="synonym">Rhodopseudomonas gelatinosa</name>
    <dbReference type="NCBI Taxonomy" id="28068"/>
    <lineage>
        <taxon>Bacteria</taxon>
        <taxon>Pseudomonadati</taxon>
        <taxon>Pseudomonadota</taxon>
        <taxon>Betaproteobacteria</taxon>
        <taxon>Burkholderiales</taxon>
        <taxon>Sphaerotilaceae</taxon>
        <taxon>Rubrivivax</taxon>
    </lineage>
</organism>
<proteinExistence type="predicted"/>
<dbReference type="EMBL" id="NRRU01000119">
    <property type="protein sequence ID" value="MBK1715417.1"/>
    <property type="molecule type" value="Genomic_DNA"/>
</dbReference>
<evidence type="ECO:0000256" key="3">
    <source>
        <dbReference type="SAM" id="SignalP"/>
    </source>
</evidence>
<dbReference type="PROSITE" id="PS50005">
    <property type="entry name" value="TPR"/>
    <property type="match status" value="1"/>
</dbReference>
<dbReference type="PROSITE" id="PS51257">
    <property type="entry name" value="PROKAR_LIPOPROTEIN"/>
    <property type="match status" value="1"/>
</dbReference>
<dbReference type="InterPro" id="IPR011990">
    <property type="entry name" value="TPR-like_helical_dom_sf"/>
</dbReference>
<keyword evidence="1" id="KW-0802">TPR repeat</keyword>
<feature type="compositionally biased region" description="Low complexity" evidence="2">
    <location>
        <begin position="174"/>
        <end position="200"/>
    </location>
</feature>
<dbReference type="Gene3D" id="1.25.40.10">
    <property type="entry name" value="Tetratricopeptide repeat domain"/>
    <property type="match status" value="1"/>
</dbReference>
<feature type="region of interest" description="Disordered" evidence="2">
    <location>
        <begin position="162"/>
        <end position="200"/>
    </location>
</feature>
<reference evidence="4" key="2">
    <citation type="journal article" date="2020" name="Microorganisms">
        <title>Osmotic Adaptation and Compatible Solute Biosynthesis of Phototrophic Bacteria as Revealed from Genome Analyses.</title>
        <authorList>
            <person name="Imhoff J.F."/>
            <person name="Rahn T."/>
            <person name="Kunzel S."/>
            <person name="Keller A."/>
            <person name="Neulinger S.C."/>
        </authorList>
    </citation>
    <scope>NUCLEOTIDE SEQUENCE</scope>
    <source>
        <strain evidence="4">IM 151</strain>
    </source>
</reference>
<dbReference type="Proteomes" id="UP001041814">
    <property type="component" value="Unassembled WGS sequence"/>
</dbReference>
<evidence type="ECO:0000313" key="5">
    <source>
        <dbReference type="Proteomes" id="UP001041814"/>
    </source>
</evidence>
<protein>
    <recommendedName>
        <fullName evidence="6">Tetratricopeptide repeat protein</fullName>
    </recommendedName>
</protein>
<dbReference type="SUPFAM" id="SSF48452">
    <property type="entry name" value="TPR-like"/>
    <property type="match status" value="1"/>
</dbReference>
<feature type="compositionally biased region" description="Pro residues" evidence="2">
    <location>
        <begin position="233"/>
        <end position="243"/>
    </location>
</feature>
<dbReference type="InterPro" id="IPR019734">
    <property type="entry name" value="TPR_rpt"/>
</dbReference>
<keyword evidence="5" id="KW-1185">Reference proteome</keyword>
<feature type="compositionally biased region" description="Low complexity" evidence="2">
    <location>
        <begin position="219"/>
        <end position="232"/>
    </location>
</feature>
<evidence type="ECO:0008006" key="6">
    <source>
        <dbReference type="Google" id="ProtNLM"/>
    </source>
</evidence>
<evidence type="ECO:0000256" key="2">
    <source>
        <dbReference type="SAM" id="MobiDB-lite"/>
    </source>
</evidence>
<feature type="region of interest" description="Disordered" evidence="2">
    <location>
        <begin position="219"/>
        <end position="249"/>
    </location>
</feature>
<reference evidence="4" key="1">
    <citation type="submission" date="2017-08" db="EMBL/GenBank/DDBJ databases">
        <authorList>
            <person name="Imhoff J.F."/>
            <person name="Rahn T."/>
            <person name="Kuenzel S."/>
            <person name="Neulinger S.C."/>
        </authorList>
    </citation>
    <scope>NUCLEOTIDE SEQUENCE</scope>
    <source>
        <strain evidence="4">IM 151</strain>
    </source>
</reference>
<comment type="caution">
    <text evidence="4">The sequence shown here is derived from an EMBL/GenBank/DDBJ whole genome shotgun (WGS) entry which is preliminary data.</text>
</comment>
<dbReference type="RefSeq" id="WP_200380000.1">
    <property type="nucleotide sequence ID" value="NZ_NRRU01000119.1"/>
</dbReference>
<sequence>MKSVALPPPPRHRSRTAVALSAATLLGASLLAACASGSREATATRPLDELLKQAEQARAQGEPERARLQWQQASRAYPADKQPWLHLAEDYFRSGEHGNAIVAAQEAMQRDPQDRVAQGILAVSGLRVSTVALVRLREHAEGLPGDTRSEAATLTRLLRDTLGEPVLVPPPEPVATAPARNRPRPARATATKVAPATTTAPATAVAASAAATAATAATGAARNSDKAAATLRPPVPAALPAPNPFDRLR</sequence>
<gene>
    <name evidence="4" type="ORF">CKO43_21925</name>
</gene>
<name>A0ABS1DZ93_RUBGE</name>
<evidence type="ECO:0000313" key="4">
    <source>
        <dbReference type="EMBL" id="MBK1715417.1"/>
    </source>
</evidence>